<accession>A0AA39FZ20</accession>
<keyword evidence="3" id="KW-0964">Secreted</keyword>
<evidence type="ECO:0000313" key="5">
    <source>
        <dbReference type="EMBL" id="KAK0178085.1"/>
    </source>
</evidence>
<proteinExistence type="inferred from homology"/>
<dbReference type="GO" id="GO:0005549">
    <property type="term" value="F:odorant binding"/>
    <property type="evidence" value="ECO:0007669"/>
    <property type="project" value="InterPro"/>
</dbReference>
<reference evidence="5" key="1">
    <citation type="journal article" date="2023" name="bioRxiv">
        <title>Scaffold-level genome assemblies of two parasitoid biocontrol wasps reveal the parthenogenesis mechanism and an associated novel virus.</title>
        <authorList>
            <person name="Inwood S."/>
            <person name="Skelly J."/>
            <person name="Guhlin J."/>
            <person name="Harrop T."/>
            <person name="Goldson S."/>
            <person name="Dearden P."/>
        </authorList>
    </citation>
    <scope>NUCLEOTIDE SEQUENCE</scope>
    <source>
        <strain evidence="5">Irish</strain>
        <tissue evidence="5">Whole body</tissue>
    </source>
</reference>
<evidence type="ECO:0000256" key="1">
    <source>
        <dbReference type="ARBA" id="ARBA00004613"/>
    </source>
</evidence>
<dbReference type="GO" id="GO:0005576">
    <property type="term" value="C:extracellular region"/>
    <property type="evidence" value="ECO:0007669"/>
    <property type="project" value="UniProtKB-SubCell"/>
</dbReference>
<feature type="compositionally biased region" description="Low complexity" evidence="4">
    <location>
        <begin position="102"/>
        <end position="115"/>
    </location>
</feature>
<feature type="region of interest" description="Disordered" evidence="4">
    <location>
        <begin position="85"/>
        <end position="118"/>
    </location>
</feature>
<organism evidence="5 6">
    <name type="scientific">Microctonus aethiopoides</name>
    <dbReference type="NCBI Taxonomy" id="144406"/>
    <lineage>
        <taxon>Eukaryota</taxon>
        <taxon>Metazoa</taxon>
        <taxon>Ecdysozoa</taxon>
        <taxon>Arthropoda</taxon>
        <taxon>Hexapoda</taxon>
        <taxon>Insecta</taxon>
        <taxon>Pterygota</taxon>
        <taxon>Neoptera</taxon>
        <taxon>Endopterygota</taxon>
        <taxon>Hymenoptera</taxon>
        <taxon>Apocrita</taxon>
        <taxon>Ichneumonoidea</taxon>
        <taxon>Braconidae</taxon>
        <taxon>Euphorinae</taxon>
        <taxon>Microctonus</taxon>
    </lineage>
</organism>
<dbReference type="InterPro" id="IPR036728">
    <property type="entry name" value="PBP_GOBP_sf"/>
</dbReference>
<protein>
    <recommendedName>
        <fullName evidence="7">Odorant-binding protein</fullName>
    </recommendedName>
</protein>
<dbReference type="Proteomes" id="UP001168990">
    <property type="component" value="Unassembled WGS sequence"/>
</dbReference>
<feature type="region of interest" description="Disordered" evidence="4">
    <location>
        <begin position="48"/>
        <end position="72"/>
    </location>
</feature>
<evidence type="ECO:0008006" key="7">
    <source>
        <dbReference type="Google" id="ProtNLM"/>
    </source>
</evidence>
<gene>
    <name evidence="5" type="ORF">PV328_002066</name>
</gene>
<reference evidence="5" key="2">
    <citation type="submission" date="2023-03" db="EMBL/GenBank/DDBJ databases">
        <authorList>
            <person name="Inwood S.N."/>
            <person name="Skelly J.G."/>
            <person name="Guhlin J."/>
            <person name="Harrop T.W.R."/>
            <person name="Goldson S.G."/>
            <person name="Dearden P.K."/>
        </authorList>
    </citation>
    <scope>NUCLEOTIDE SEQUENCE</scope>
    <source>
        <strain evidence="5">Irish</strain>
        <tissue evidence="5">Whole body</tissue>
    </source>
</reference>
<comment type="subcellular location">
    <subcellularLocation>
        <location evidence="1">Secreted</location>
    </subcellularLocation>
</comment>
<dbReference type="EMBL" id="JAQQBS010000001">
    <property type="protein sequence ID" value="KAK0178085.1"/>
    <property type="molecule type" value="Genomic_DNA"/>
</dbReference>
<sequence>MNYYFSQNELQYYQVVDLFDDFASSEQSRNQQINDEIEKVMLKCKRHNNSESGRNDSNSSSADDESSEDDSLSIDGNIFNKEFFSNPRKKVQDTTKNSGYESSYSSRKNYSNSYRQQSATRMREIRHQYQPEMNNDDDRHGYSCSAQCFFEELNSVNQRGFPERVPVTRLMLRGIQDPILRDFLEESILECFHFLQSGMNNNKCIFSQNLLNCLADKGRERCEDWYG</sequence>
<feature type="compositionally biased region" description="Low complexity" evidence="4">
    <location>
        <begin position="50"/>
        <end position="61"/>
    </location>
</feature>
<evidence type="ECO:0000313" key="6">
    <source>
        <dbReference type="Proteomes" id="UP001168990"/>
    </source>
</evidence>
<evidence type="ECO:0000256" key="2">
    <source>
        <dbReference type="ARBA" id="ARBA00008098"/>
    </source>
</evidence>
<dbReference type="AlphaFoldDB" id="A0AA39FZ20"/>
<feature type="compositionally biased region" description="Acidic residues" evidence="4">
    <location>
        <begin position="62"/>
        <end position="72"/>
    </location>
</feature>
<dbReference type="SUPFAM" id="SSF47565">
    <property type="entry name" value="Insect pheromone/odorant-binding proteins"/>
    <property type="match status" value="1"/>
</dbReference>
<dbReference type="PANTHER" id="PTHR21066:SF9">
    <property type="entry name" value="ODORANT-BINDING PROTEIN 59A"/>
    <property type="match status" value="1"/>
</dbReference>
<name>A0AA39FZ20_9HYME</name>
<keyword evidence="6" id="KW-1185">Reference proteome</keyword>
<evidence type="ECO:0000256" key="4">
    <source>
        <dbReference type="SAM" id="MobiDB-lite"/>
    </source>
</evidence>
<dbReference type="PANTHER" id="PTHR21066">
    <property type="entry name" value="ODORANT-BINDING PROTEIN 59A-RELATED"/>
    <property type="match status" value="1"/>
</dbReference>
<comment type="similarity">
    <text evidence="2">Belongs to the PBP/GOBP family.</text>
</comment>
<comment type="caution">
    <text evidence="5">The sequence shown here is derived from an EMBL/GenBank/DDBJ whole genome shotgun (WGS) entry which is preliminary data.</text>
</comment>
<dbReference type="InterPro" id="IPR052295">
    <property type="entry name" value="Odorant-binding_protein"/>
</dbReference>
<evidence type="ECO:0000256" key="3">
    <source>
        <dbReference type="ARBA" id="ARBA00022525"/>
    </source>
</evidence>